<dbReference type="EMBL" id="PFBO01000012">
    <property type="protein sequence ID" value="PIT90760.1"/>
    <property type="molecule type" value="Genomic_DNA"/>
</dbReference>
<proteinExistence type="predicted"/>
<evidence type="ECO:0000313" key="2">
    <source>
        <dbReference type="EMBL" id="PIT90760.1"/>
    </source>
</evidence>
<feature type="transmembrane region" description="Helical" evidence="1">
    <location>
        <begin position="52"/>
        <end position="74"/>
    </location>
</feature>
<dbReference type="Pfam" id="PF18895">
    <property type="entry name" value="T4SS_pilin"/>
    <property type="match status" value="1"/>
</dbReference>
<comment type="caution">
    <text evidence="2">The sequence shown here is derived from an EMBL/GenBank/DDBJ whole genome shotgun (WGS) entry which is preliminary data.</text>
</comment>
<feature type="transmembrane region" description="Helical" evidence="1">
    <location>
        <begin position="95"/>
        <end position="117"/>
    </location>
</feature>
<accession>A0A2M6WD87</accession>
<evidence type="ECO:0000313" key="3">
    <source>
        <dbReference type="Proteomes" id="UP000230543"/>
    </source>
</evidence>
<keyword evidence="1" id="KW-0472">Membrane</keyword>
<keyword evidence="1" id="KW-1133">Transmembrane helix</keyword>
<protein>
    <submittedName>
        <fullName evidence="2">Uncharacterized protein</fullName>
    </submittedName>
</protein>
<organism evidence="2 3">
    <name type="scientific">Candidatus Komeilibacteria bacterium CG10_big_fil_rev_8_21_14_0_10_41_13</name>
    <dbReference type="NCBI Taxonomy" id="1974476"/>
    <lineage>
        <taxon>Bacteria</taxon>
        <taxon>Candidatus Komeiliibacteriota</taxon>
    </lineage>
</organism>
<gene>
    <name evidence="2" type="ORF">COU22_00405</name>
</gene>
<dbReference type="AlphaFoldDB" id="A0A2M6WD87"/>
<reference evidence="3" key="1">
    <citation type="submission" date="2017-09" db="EMBL/GenBank/DDBJ databases">
        <title>Depth-based differentiation of microbial function through sediment-hosted aquifers and enrichment of novel symbionts in the deep terrestrial subsurface.</title>
        <authorList>
            <person name="Probst A.J."/>
            <person name="Ladd B."/>
            <person name="Jarett J.K."/>
            <person name="Geller-Mcgrath D.E."/>
            <person name="Sieber C.M.K."/>
            <person name="Emerson J.B."/>
            <person name="Anantharaman K."/>
            <person name="Thomas B.C."/>
            <person name="Malmstrom R."/>
            <person name="Stieglmeier M."/>
            <person name="Klingl A."/>
            <person name="Woyke T."/>
            <person name="Ryan C.M."/>
            <person name="Banfield J.F."/>
        </authorList>
    </citation>
    <scope>NUCLEOTIDE SEQUENCE [LARGE SCALE GENOMIC DNA]</scope>
</reference>
<name>A0A2M6WD87_9BACT</name>
<dbReference type="Proteomes" id="UP000230543">
    <property type="component" value="Unassembled WGS sequence"/>
</dbReference>
<keyword evidence="1" id="KW-0812">Transmembrane</keyword>
<dbReference type="InterPro" id="IPR043993">
    <property type="entry name" value="T4SS_pilin"/>
</dbReference>
<evidence type="ECO:0000256" key="1">
    <source>
        <dbReference type="SAM" id="Phobius"/>
    </source>
</evidence>
<sequence>MKKYLINSKKNVLYLAGLTLWAIPMVVGAQPPDLGLNYATEIGLGTRDVRAMVSTIINVLLGFLGIIAVVIILLGGFKWMTAGGNDEKTGEARKLIGAGVVGLIIILAAYAIASFVIDQIAASTFDAPAQ</sequence>